<feature type="chain" id="PRO_5012590831" evidence="2">
    <location>
        <begin position="29"/>
        <end position="331"/>
    </location>
</feature>
<proteinExistence type="inferred from homology"/>
<feature type="signal peptide" evidence="2">
    <location>
        <begin position="1"/>
        <end position="28"/>
    </location>
</feature>
<comment type="similarity">
    <text evidence="1">Belongs to the bacterial solute-binding protein 8 family.</text>
</comment>
<dbReference type="PANTHER" id="PTHR30535">
    <property type="entry name" value="VITAMIN B12-BINDING PROTEIN"/>
    <property type="match status" value="1"/>
</dbReference>
<name>A0A1M7RK36_9ACTN</name>
<accession>A0A1M7RK36</accession>
<keyword evidence="2" id="KW-0732">Signal</keyword>
<evidence type="ECO:0000313" key="5">
    <source>
        <dbReference type="Proteomes" id="UP000184440"/>
    </source>
</evidence>
<evidence type="ECO:0000259" key="3">
    <source>
        <dbReference type="PROSITE" id="PS50983"/>
    </source>
</evidence>
<dbReference type="Proteomes" id="UP000184440">
    <property type="component" value="Unassembled WGS sequence"/>
</dbReference>
<dbReference type="STRING" id="134849.SAMN05443668_1177"/>
<evidence type="ECO:0000256" key="1">
    <source>
        <dbReference type="ARBA" id="ARBA00008814"/>
    </source>
</evidence>
<reference evidence="4 5" key="1">
    <citation type="submission" date="2016-11" db="EMBL/GenBank/DDBJ databases">
        <authorList>
            <person name="Jaros S."/>
            <person name="Januszkiewicz K."/>
            <person name="Wedrychowicz H."/>
        </authorList>
    </citation>
    <scope>NUCLEOTIDE SEQUENCE [LARGE SCALE GENOMIC DNA]</scope>
    <source>
        <strain evidence="4 5">DSM 46144</strain>
    </source>
</reference>
<dbReference type="PROSITE" id="PS51257">
    <property type="entry name" value="PROKAR_LIPOPROTEIN"/>
    <property type="match status" value="1"/>
</dbReference>
<protein>
    <submittedName>
        <fullName evidence="4">Iron complex transport system substrate-binding protein</fullName>
    </submittedName>
</protein>
<dbReference type="OrthoDB" id="9797850at2"/>
<gene>
    <name evidence="4" type="ORF">SAMN05443668_1177</name>
</gene>
<dbReference type="PANTHER" id="PTHR30535:SF7">
    <property type="entry name" value="IRON(III) DICITRATE-BINDING PROTEIN"/>
    <property type="match status" value="1"/>
</dbReference>
<dbReference type="AlphaFoldDB" id="A0A1M7RK36"/>
<evidence type="ECO:0000313" key="4">
    <source>
        <dbReference type="EMBL" id="SHN46624.1"/>
    </source>
</evidence>
<dbReference type="RefSeq" id="WP_073264019.1">
    <property type="nucleotide sequence ID" value="NZ_FRCS01000017.1"/>
</dbReference>
<dbReference type="Pfam" id="PF01497">
    <property type="entry name" value="Peripla_BP_2"/>
    <property type="match status" value="1"/>
</dbReference>
<keyword evidence="5" id="KW-1185">Reference proteome</keyword>
<dbReference type="SUPFAM" id="SSF53807">
    <property type="entry name" value="Helical backbone' metal receptor"/>
    <property type="match status" value="1"/>
</dbReference>
<dbReference type="Gene3D" id="3.40.50.1980">
    <property type="entry name" value="Nitrogenase molybdenum iron protein domain"/>
    <property type="match status" value="2"/>
</dbReference>
<feature type="domain" description="Fe/B12 periplasmic-binding" evidence="3">
    <location>
        <begin position="52"/>
        <end position="331"/>
    </location>
</feature>
<dbReference type="InterPro" id="IPR002491">
    <property type="entry name" value="ABC_transptr_periplasmic_BD"/>
</dbReference>
<dbReference type="PROSITE" id="PS50983">
    <property type="entry name" value="FE_B12_PBP"/>
    <property type="match status" value="1"/>
</dbReference>
<dbReference type="EMBL" id="FRCS01000017">
    <property type="protein sequence ID" value="SHN46624.1"/>
    <property type="molecule type" value="Genomic_DNA"/>
</dbReference>
<organism evidence="4 5">
    <name type="scientific">Cryptosporangium aurantiacum</name>
    <dbReference type="NCBI Taxonomy" id="134849"/>
    <lineage>
        <taxon>Bacteria</taxon>
        <taxon>Bacillati</taxon>
        <taxon>Actinomycetota</taxon>
        <taxon>Actinomycetes</taxon>
        <taxon>Cryptosporangiales</taxon>
        <taxon>Cryptosporangiaceae</taxon>
        <taxon>Cryptosporangium</taxon>
    </lineage>
</organism>
<dbReference type="InterPro" id="IPR050902">
    <property type="entry name" value="ABC_Transporter_SBP"/>
</dbReference>
<evidence type="ECO:0000256" key="2">
    <source>
        <dbReference type="SAM" id="SignalP"/>
    </source>
</evidence>
<sequence>MSSRHGLAAAASLLLLASCGQDTGSASAADPGYPLSVANCGRQVSVDRPIENAVSISQPASELLLSLGVQDRMAGTASWSDPVLPNLAAANETVPRIAKDFPSFERLLEEEPDFVYTTFAYTYTPEGVADRAKFDAVKIPTYLSSSECTGQDAVQSRALTIDDLYREIDDLATLFDVRQRGDALVTSLTQRMATAAKAVDARNTTLAWWYSGTKTPYIAGCCGTPGLVTGAVGAKNAFADSTQLWPETSWESILDRDPTVLVLADLTRGDDGDSAAAKIEFLESDPVARKLTAVKNKRYVILSGSDMDPGIRTVQAVEKVSAGLTKLGYTS</sequence>